<comment type="caution">
    <text evidence="1">The sequence shown here is derived from an EMBL/GenBank/DDBJ whole genome shotgun (WGS) entry which is preliminary data.</text>
</comment>
<gene>
    <name evidence="1" type="ORF">P9271_14855</name>
</gene>
<sequence>MHHKHWGHQCSPQYCPPNALPAQYDPPQVSPAKQYVSTNVLNTVKSHVHPSHNTTVNKHMITHKHYFPHTESVVNECYEQHVMCGRPYNPCCPPRRPFGY</sequence>
<organism evidence="1 2">
    <name type="scientific">Metabacillus fastidiosus</name>
    <dbReference type="NCBI Taxonomy" id="1458"/>
    <lineage>
        <taxon>Bacteria</taxon>
        <taxon>Bacillati</taxon>
        <taxon>Bacillota</taxon>
        <taxon>Bacilli</taxon>
        <taxon>Bacillales</taxon>
        <taxon>Bacillaceae</taxon>
        <taxon>Metabacillus</taxon>
    </lineage>
</organism>
<protein>
    <submittedName>
        <fullName evidence="1">CotD family spore coat protein</fullName>
    </submittedName>
</protein>
<name>A0ABU6P0H5_9BACI</name>
<keyword evidence="1" id="KW-0946">Virion</keyword>
<reference evidence="1 2" key="1">
    <citation type="submission" date="2023-03" db="EMBL/GenBank/DDBJ databases">
        <title>Bacillus Genome Sequencing.</title>
        <authorList>
            <person name="Dunlap C."/>
        </authorList>
    </citation>
    <scope>NUCLEOTIDE SEQUENCE [LARGE SCALE GENOMIC DNA]</scope>
    <source>
        <strain evidence="1 2">NRS-1717</strain>
    </source>
</reference>
<accession>A0ABU6P0H5</accession>
<dbReference type="InterPro" id="IPR020108">
    <property type="entry name" value="Spore_coat_CotD"/>
</dbReference>
<keyword evidence="2" id="KW-1185">Reference proteome</keyword>
<proteinExistence type="predicted"/>
<keyword evidence="1" id="KW-0167">Capsid protein</keyword>
<dbReference type="Pfam" id="PF11122">
    <property type="entry name" value="Spore-coat_CotD"/>
    <property type="match status" value="1"/>
</dbReference>
<evidence type="ECO:0000313" key="1">
    <source>
        <dbReference type="EMBL" id="MED4402595.1"/>
    </source>
</evidence>
<dbReference type="EMBL" id="JARTFS010000012">
    <property type="protein sequence ID" value="MED4402595.1"/>
    <property type="molecule type" value="Genomic_DNA"/>
</dbReference>
<dbReference type="Proteomes" id="UP001342826">
    <property type="component" value="Unassembled WGS sequence"/>
</dbReference>
<dbReference type="RefSeq" id="WP_066227388.1">
    <property type="nucleotide sequence ID" value="NZ_JARSOS010000048.1"/>
</dbReference>
<evidence type="ECO:0000313" key="2">
    <source>
        <dbReference type="Proteomes" id="UP001342826"/>
    </source>
</evidence>
<dbReference type="GeneID" id="301140468"/>